<dbReference type="EMBL" id="WUAV01000006">
    <property type="protein sequence ID" value="KAF1749768.1"/>
    <property type="molecule type" value="Genomic_DNA"/>
</dbReference>
<dbReference type="KEGG" id="crq:GCK72_026237"/>
<reference evidence="1 2" key="1">
    <citation type="submission" date="2019-12" db="EMBL/GenBank/DDBJ databases">
        <title>Chromosome-level assembly of the Caenorhabditis remanei genome.</title>
        <authorList>
            <person name="Teterina A.A."/>
            <person name="Willis J.H."/>
            <person name="Phillips P.C."/>
        </authorList>
    </citation>
    <scope>NUCLEOTIDE SEQUENCE [LARGE SCALE GENOMIC DNA]</scope>
    <source>
        <strain evidence="1 2">PX506</strain>
        <tissue evidence="1">Whole organism</tissue>
    </source>
</reference>
<evidence type="ECO:0000313" key="2">
    <source>
        <dbReference type="Proteomes" id="UP000483820"/>
    </source>
</evidence>
<organism evidence="1 2">
    <name type="scientific">Caenorhabditis remanei</name>
    <name type="common">Caenorhabditis vulgaris</name>
    <dbReference type="NCBI Taxonomy" id="31234"/>
    <lineage>
        <taxon>Eukaryota</taxon>
        <taxon>Metazoa</taxon>
        <taxon>Ecdysozoa</taxon>
        <taxon>Nematoda</taxon>
        <taxon>Chromadorea</taxon>
        <taxon>Rhabditida</taxon>
        <taxon>Rhabditina</taxon>
        <taxon>Rhabditomorpha</taxon>
        <taxon>Rhabditoidea</taxon>
        <taxon>Rhabditidae</taxon>
        <taxon>Peloderinae</taxon>
        <taxon>Caenorhabditis</taxon>
    </lineage>
</organism>
<dbReference type="GeneID" id="78778086"/>
<gene>
    <name evidence="1" type="ORF">GCK72_026237</name>
</gene>
<accession>A0A6A5G434</accession>
<protein>
    <submittedName>
        <fullName evidence="1">Uncharacterized protein</fullName>
    </submittedName>
</protein>
<dbReference type="AlphaFoldDB" id="A0A6A5G434"/>
<proteinExistence type="predicted"/>
<dbReference type="CTD" id="78778086"/>
<evidence type="ECO:0000313" key="1">
    <source>
        <dbReference type="EMBL" id="KAF1749768.1"/>
    </source>
</evidence>
<comment type="caution">
    <text evidence="1">The sequence shown here is derived from an EMBL/GenBank/DDBJ whole genome shotgun (WGS) entry which is preliminary data.</text>
</comment>
<dbReference type="RefSeq" id="XP_053580324.1">
    <property type="nucleotide sequence ID" value="XM_053736758.1"/>
</dbReference>
<name>A0A6A5G434_CAERE</name>
<dbReference type="Proteomes" id="UP000483820">
    <property type="component" value="Chromosome X"/>
</dbReference>
<sequence>MLISRDYLEFQEYSTQNGQKERSVLCLEVLAAANQNKDFQPKATKFQKISVMRGRPINTCDIRGCNGLPYPEKLTRGTKAAMETSERPIYVEVERATCESERITLALKPMSSRLAVFDTVKNLAEEQGTIVYPQLPSVPVRHGFST</sequence>